<dbReference type="Proteomes" id="UP000001887">
    <property type="component" value="Chromosome"/>
</dbReference>
<keyword evidence="3" id="KW-0449">Lipoprotein</keyword>
<keyword evidence="3" id="KW-0808">Transferase</keyword>
<dbReference type="GO" id="GO:0000257">
    <property type="term" value="F:nitrilase activity"/>
    <property type="evidence" value="ECO:0007669"/>
    <property type="project" value="UniProtKB-ARBA"/>
</dbReference>
<dbReference type="GO" id="GO:0016746">
    <property type="term" value="F:acyltransferase activity"/>
    <property type="evidence" value="ECO:0007669"/>
    <property type="project" value="UniProtKB-KW"/>
</dbReference>
<dbReference type="PROSITE" id="PS00921">
    <property type="entry name" value="NITRIL_CHT_2"/>
    <property type="match status" value="1"/>
</dbReference>
<dbReference type="eggNOG" id="COG0388">
    <property type="taxonomic scope" value="Bacteria"/>
</dbReference>
<dbReference type="PANTHER" id="PTHR46044:SF1">
    <property type="entry name" value="CN HYDROLASE DOMAIN-CONTAINING PROTEIN"/>
    <property type="match status" value="1"/>
</dbReference>
<sequence>MNERQRRVKVAVVQAGSILGSTPKTLEKLANLAVEARAAGAELALFPEAFLGGYPKGSQFGISLGRRSDAGRLEFQNYFESAIEIPGPEIDSLSSLAREQQLFLVSGVIERSGGTLYCSVVFFAPDGTYLGKHRKVMPTALERAVWGCGDGSTLAVLPTEIGKLGAVICWENYMPLLRTAMYLQGIELYCAPTVDDRETWISTMRHIACEGRCFVLSACQFMPAEAGAAGDAVPLIRGGSCIVSPLGKLLAGPSYGSETILTAELDLAEIVQGKFDLDVVGHYARPDLFQLRVSDGKQHEAE</sequence>
<dbReference type="HOGENOM" id="CLU_030130_6_1_0"/>
<dbReference type="OrthoDB" id="9811121at2"/>
<evidence type="ECO:0000256" key="1">
    <source>
        <dbReference type="ARBA" id="ARBA00008129"/>
    </source>
</evidence>
<accession>D2R9H8</accession>
<dbReference type="KEGG" id="psl:Psta_3064"/>
<dbReference type="InterPro" id="IPR000132">
    <property type="entry name" value="Nitrilase/CN_hydratase_CS"/>
</dbReference>
<dbReference type="STRING" id="530564.Psta_3064"/>
<proteinExistence type="inferred from homology"/>
<evidence type="ECO:0000313" key="4">
    <source>
        <dbReference type="Proteomes" id="UP000001887"/>
    </source>
</evidence>
<organism evidence="3 4">
    <name type="scientific">Pirellula staleyi (strain ATCC 27377 / DSM 6068 / ICPB 4128)</name>
    <name type="common">Pirella staleyi</name>
    <dbReference type="NCBI Taxonomy" id="530564"/>
    <lineage>
        <taxon>Bacteria</taxon>
        <taxon>Pseudomonadati</taxon>
        <taxon>Planctomycetota</taxon>
        <taxon>Planctomycetia</taxon>
        <taxon>Pirellulales</taxon>
        <taxon>Pirellulaceae</taxon>
        <taxon>Pirellula</taxon>
    </lineage>
</organism>
<dbReference type="InterPro" id="IPR036526">
    <property type="entry name" value="C-N_Hydrolase_sf"/>
</dbReference>
<protein>
    <submittedName>
        <fullName evidence="3">Nitrilase/cyanide hydratase and apolipoprotein N-acyltransferase</fullName>
    </submittedName>
</protein>
<keyword evidence="3" id="KW-0012">Acyltransferase</keyword>
<feature type="domain" description="CN hydrolase" evidence="2">
    <location>
        <begin position="8"/>
        <end position="267"/>
    </location>
</feature>
<dbReference type="CDD" id="cd07564">
    <property type="entry name" value="nitrilases_CHs"/>
    <property type="match status" value="1"/>
</dbReference>
<keyword evidence="4" id="KW-1185">Reference proteome</keyword>
<evidence type="ECO:0000259" key="2">
    <source>
        <dbReference type="PROSITE" id="PS50263"/>
    </source>
</evidence>
<dbReference type="EMBL" id="CP001848">
    <property type="protein sequence ID" value="ADB17728.1"/>
    <property type="molecule type" value="Genomic_DNA"/>
</dbReference>
<gene>
    <name evidence="3" type="ordered locus">Psta_3064</name>
</gene>
<dbReference type="Pfam" id="PF00795">
    <property type="entry name" value="CN_hydrolase"/>
    <property type="match status" value="1"/>
</dbReference>
<dbReference type="SUPFAM" id="SSF56317">
    <property type="entry name" value="Carbon-nitrogen hydrolase"/>
    <property type="match status" value="1"/>
</dbReference>
<dbReference type="InterPro" id="IPR003010">
    <property type="entry name" value="C-N_Hydrolase"/>
</dbReference>
<evidence type="ECO:0000313" key="3">
    <source>
        <dbReference type="EMBL" id="ADB17728.1"/>
    </source>
</evidence>
<dbReference type="Gene3D" id="3.60.110.10">
    <property type="entry name" value="Carbon-nitrogen hydrolase"/>
    <property type="match status" value="1"/>
</dbReference>
<dbReference type="PROSITE" id="PS50263">
    <property type="entry name" value="CN_HYDROLASE"/>
    <property type="match status" value="1"/>
</dbReference>
<name>D2R9H8_PIRSD</name>
<reference evidence="3 4" key="1">
    <citation type="journal article" date="2009" name="Stand. Genomic Sci.">
        <title>Complete genome sequence of Pirellula staleyi type strain (ATCC 27377).</title>
        <authorList>
            <person name="Clum A."/>
            <person name="Tindall B.J."/>
            <person name="Sikorski J."/>
            <person name="Ivanova N."/>
            <person name="Mavrommatis K."/>
            <person name="Lucas S."/>
            <person name="Glavina del Rio T."/>
            <person name="Nolan M."/>
            <person name="Chen F."/>
            <person name="Tice H."/>
            <person name="Pitluck S."/>
            <person name="Cheng J.F."/>
            <person name="Chertkov O."/>
            <person name="Brettin T."/>
            <person name="Han C."/>
            <person name="Detter J.C."/>
            <person name="Kuske C."/>
            <person name="Bruce D."/>
            <person name="Goodwin L."/>
            <person name="Ovchinikova G."/>
            <person name="Pati A."/>
            <person name="Mikhailova N."/>
            <person name="Chen A."/>
            <person name="Palaniappan K."/>
            <person name="Land M."/>
            <person name="Hauser L."/>
            <person name="Chang Y.J."/>
            <person name="Jeffries C.D."/>
            <person name="Chain P."/>
            <person name="Rohde M."/>
            <person name="Goker M."/>
            <person name="Bristow J."/>
            <person name="Eisen J.A."/>
            <person name="Markowitz V."/>
            <person name="Hugenholtz P."/>
            <person name="Kyrpides N.C."/>
            <person name="Klenk H.P."/>
            <person name="Lapidus A."/>
        </authorList>
    </citation>
    <scope>NUCLEOTIDE SEQUENCE [LARGE SCALE GENOMIC DNA]</scope>
    <source>
        <strain evidence="4">ATCC 27377 / DSM 6068 / ICPB 4128</strain>
    </source>
</reference>
<dbReference type="PANTHER" id="PTHR46044">
    <property type="entry name" value="NITRILASE"/>
    <property type="match status" value="1"/>
</dbReference>
<comment type="similarity">
    <text evidence="1">Belongs to the carbon-nitrogen hydrolase superfamily. Nitrilase family.</text>
</comment>
<dbReference type="AlphaFoldDB" id="D2R9H8"/>
<dbReference type="InterPro" id="IPR044149">
    <property type="entry name" value="Nitrilases_CHs"/>
</dbReference>